<accession>A0A9D5X3I2</accession>
<comment type="caution">
    <text evidence="2">The sequence shown here is derived from an EMBL/GenBank/DDBJ whole genome shotgun (WGS) entry which is preliminary data.</text>
</comment>
<dbReference type="CDD" id="cd00093">
    <property type="entry name" value="HTH_XRE"/>
    <property type="match status" value="1"/>
</dbReference>
<reference evidence="2" key="1">
    <citation type="submission" date="2020-04" db="EMBL/GenBank/DDBJ databases">
        <title>Deep metagenomics examines the oral microbiome during advanced dental caries in children, revealing novel taxa and co-occurrences with host molecules.</title>
        <authorList>
            <person name="Baker J.L."/>
            <person name="Morton J.T."/>
            <person name="Dinis M."/>
            <person name="Alvarez R."/>
            <person name="Tran N.C."/>
            <person name="Knight R."/>
            <person name="Edlund A."/>
        </authorList>
    </citation>
    <scope>NUCLEOTIDE SEQUENCE</scope>
    <source>
        <strain evidence="2">JCVI_3_bin.11</strain>
    </source>
</reference>
<dbReference type="Proteomes" id="UP000787322">
    <property type="component" value="Unassembled WGS sequence"/>
</dbReference>
<name>A0A9D5X3I2_9ACTN</name>
<feature type="domain" description="HTH cro/C1-type" evidence="1">
    <location>
        <begin position="6"/>
        <end position="60"/>
    </location>
</feature>
<proteinExistence type="predicted"/>
<evidence type="ECO:0000313" key="2">
    <source>
        <dbReference type="EMBL" id="MBF4802891.1"/>
    </source>
</evidence>
<dbReference type="GO" id="GO:0003677">
    <property type="term" value="F:DNA binding"/>
    <property type="evidence" value="ECO:0007669"/>
    <property type="project" value="InterPro"/>
</dbReference>
<gene>
    <name evidence="2" type="ORF">HXK24_03600</name>
</gene>
<protein>
    <submittedName>
        <fullName evidence="2">Helix-turn-helix transcriptional regulator</fullName>
    </submittedName>
</protein>
<dbReference type="SUPFAM" id="SSF47413">
    <property type="entry name" value="lambda repressor-like DNA-binding domains"/>
    <property type="match status" value="1"/>
</dbReference>
<dbReference type="InterPro" id="IPR010982">
    <property type="entry name" value="Lambda_DNA-bd_dom_sf"/>
</dbReference>
<evidence type="ECO:0000259" key="1">
    <source>
        <dbReference type="PROSITE" id="PS50943"/>
    </source>
</evidence>
<dbReference type="EMBL" id="JABZGU010000066">
    <property type="protein sequence ID" value="MBF4802891.1"/>
    <property type="molecule type" value="Genomic_DNA"/>
</dbReference>
<dbReference type="SMART" id="SM00530">
    <property type="entry name" value="HTH_XRE"/>
    <property type="match status" value="1"/>
</dbReference>
<dbReference type="AlphaFoldDB" id="A0A9D5X3I2"/>
<dbReference type="Pfam" id="PF01381">
    <property type="entry name" value="HTH_3"/>
    <property type="match status" value="1"/>
</dbReference>
<dbReference type="Gene3D" id="1.10.260.40">
    <property type="entry name" value="lambda repressor-like DNA-binding domains"/>
    <property type="match status" value="1"/>
</dbReference>
<sequence>MNGQKLRELRRASGKTLRQISYESGVTEQAILNAEVNRHLPRIDTLLAICKAIGCSVSDVVDEDVVANH</sequence>
<organism evidence="2 3">
    <name type="scientific">Lancefieldella parvula</name>
    <dbReference type="NCBI Taxonomy" id="1382"/>
    <lineage>
        <taxon>Bacteria</taxon>
        <taxon>Bacillati</taxon>
        <taxon>Actinomycetota</taxon>
        <taxon>Coriobacteriia</taxon>
        <taxon>Coriobacteriales</taxon>
        <taxon>Atopobiaceae</taxon>
        <taxon>Lancefieldella</taxon>
    </lineage>
</organism>
<evidence type="ECO:0000313" key="3">
    <source>
        <dbReference type="Proteomes" id="UP000787322"/>
    </source>
</evidence>
<dbReference type="InterPro" id="IPR001387">
    <property type="entry name" value="Cro/C1-type_HTH"/>
</dbReference>
<dbReference type="PROSITE" id="PS50943">
    <property type="entry name" value="HTH_CROC1"/>
    <property type="match status" value="1"/>
</dbReference>